<dbReference type="InterPro" id="IPR001073">
    <property type="entry name" value="C1q_dom"/>
</dbReference>
<reference evidence="2 3" key="1">
    <citation type="submission" date="2015-01" db="EMBL/GenBank/DDBJ databases">
        <title>Jeotgalibacillus campisalis genome sequencing.</title>
        <authorList>
            <person name="Goh K.M."/>
            <person name="Chan K.-G."/>
            <person name="Yaakop A.S."/>
            <person name="Ee R."/>
            <person name="Gan H.M."/>
            <person name="Chan C.S."/>
        </authorList>
    </citation>
    <scope>NUCLEOTIDE SEQUENCE [LARGE SCALE GENOMIC DNA]</scope>
    <source>
        <strain evidence="2 3">SF-57</strain>
    </source>
</reference>
<accession>A0A0C2R014</accession>
<protein>
    <recommendedName>
        <fullName evidence="1">C1q domain-containing protein</fullName>
    </recommendedName>
</protein>
<feature type="domain" description="C1q" evidence="1">
    <location>
        <begin position="20"/>
        <end position="161"/>
    </location>
</feature>
<evidence type="ECO:0000259" key="1">
    <source>
        <dbReference type="PROSITE" id="PS50871"/>
    </source>
</evidence>
<dbReference type="InterPro" id="IPR008983">
    <property type="entry name" value="Tumour_necrosis_fac-like_dom"/>
</dbReference>
<evidence type="ECO:0000313" key="3">
    <source>
        <dbReference type="Proteomes" id="UP000031972"/>
    </source>
</evidence>
<dbReference type="SUPFAM" id="SSF49842">
    <property type="entry name" value="TNF-like"/>
    <property type="match status" value="1"/>
</dbReference>
<proteinExistence type="predicted"/>
<gene>
    <name evidence="2" type="ORF">KR50_31750</name>
</gene>
<dbReference type="PATRIC" id="fig|220754.4.peg.3189"/>
<dbReference type="Pfam" id="PF00386">
    <property type="entry name" value="C1q"/>
    <property type="match status" value="1"/>
</dbReference>
<dbReference type="Proteomes" id="UP000031972">
    <property type="component" value="Unassembled WGS sequence"/>
</dbReference>
<evidence type="ECO:0000313" key="2">
    <source>
        <dbReference type="EMBL" id="KIL43655.1"/>
    </source>
</evidence>
<sequence length="161" mass="17830">MNNNHSSNVNPRKCCGRIKPKEVKSAFRALKNAETPIPTARVNFKVSFNDEQFDLSNEYNNSTSSFIAKEAGIYLFTATLSFNPTDDNVDYEFGMNLVINGDSQDVEADYTGFNAVFFNVVDLSEIVKLNKGDKVEIFALSTTPGTVTIDQRSSFAGAKLF</sequence>
<organism evidence="2 3">
    <name type="scientific">Jeotgalibacillus campisalis</name>
    <dbReference type="NCBI Taxonomy" id="220754"/>
    <lineage>
        <taxon>Bacteria</taxon>
        <taxon>Bacillati</taxon>
        <taxon>Bacillota</taxon>
        <taxon>Bacilli</taxon>
        <taxon>Bacillales</taxon>
        <taxon>Caryophanaceae</taxon>
        <taxon>Jeotgalibacillus</taxon>
    </lineage>
</organism>
<dbReference type="RefSeq" id="WP_052477154.1">
    <property type="nucleotide sequence ID" value="NZ_JXRR01000021.1"/>
</dbReference>
<dbReference type="PROSITE" id="PS50871">
    <property type="entry name" value="C1Q"/>
    <property type="match status" value="1"/>
</dbReference>
<dbReference type="EMBL" id="JXRR01000021">
    <property type="protein sequence ID" value="KIL43655.1"/>
    <property type="molecule type" value="Genomic_DNA"/>
</dbReference>
<comment type="caution">
    <text evidence="2">The sequence shown here is derived from an EMBL/GenBank/DDBJ whole genome shotgun (WGS) entry which is preliminary data.</text>
</comment>
<dbReference type="Gene3D" id="2.60.120.40">
    <property type="match status" value="1"/>
</dbReference>
<name>A0A0C2R014_9BACL</name>
<dbReference type="AlphaFoldDB" id="A0A0C2R014"/>
<keyword evidence="3" id="KW-1185">Reference proteome</keyword>